<name>A0ABW3S6P8_9BACL</name>
<protein>
    <submittedName>
        <fullName evidence="1">Uncharacterized protein</fullName>
    </submittedName>
</protein>
<evidence type="ECO:0000313" key="2">
    <source>
        <dbReference type="Proteomes" id="UP001597262"/>
    </source>
</evidence>
<sequence length="450" mass="50652">MKFLCLSETKKQIKRRIIMIKSFKKGSYKISAAAILLCLVVSSLTPANANAENSSISPSVSTEAAGTLDKGDGLKFRIGNESTKQFYSLERAVDYAGFDFKVPDFLPSGFELYDVFLDEKKIDNQNELLIRFWTNMNVGRSTKRFDMQITKGNLLQYLKKKQGKADPTIQEEAMEISGVKGTFLTKKLNYIESENHKPHTIGNLSKFFIWQDESVWYSINCFESEIWSDGRTDVFNEISMEDLQKVAGSFKYAKEVKDARYSSKAFGKSLNIYDEKDLKRAEELLGFAPKLPSTLAGGFVPSRSNVYEVTRSSYDEKDNSQLQKTPSTLMITIYNIGGKELNDDNAGSLEILFDQGKDMFSYNALKKGYVNVRNPVTGKVKKVKPRLLSIKGNEVFTYSGGGSGSTVAVKYVWKQNEVCYTAEIPVEVKNQEEIIKAMVEAPSLVFRSNL</sequence>
<dbReference type="EMBL" id="JBHTLM010000036">
    <property type="protein sequence ID" value="MFD1179630.1"/>
    <property type="molecule type" value="Genomic_DNA"/>
</dbReference>
<gene>
    <name evidence="1" type="ORF">ACFQ3W_25480</name>
</gene>
<organism evidence="1 2">
    <name type="scientific">Paenibacillus puldeungensis</name>
    <dbReference type="NCBI Taxonomy" id="696536"/>
    <lineage>
        <taxon>Bacteria</taxon>
        <taxon>Bacillati</taxon>
        <taxon>Bacillota</taxon>
        <taxon>Bacilli</taxon>
        <taxon>Bacillales</taxon>
        <taxon>Paenibacillaceae</taxon>
        <taxon>Paenibacillus</taxon>
    </lineage>
</organism>
<keyword evidence="2" id="KW-1185">Reference proteome</keyword>
<dbReference type="RefSeq" id="WP_379322052.1">
    <property type="nucleotide sequence ID" value="NZ_JBHTLM010000036.1"/>
</dbReference>
<accession>A0ABW3S6P8</accession>
<evidence type="ECO:0000313" key="1">
    <source>
        <dbReference type="EMBL" id="MFD1179630.1"/>
    </source>
</evidence>
<dbReference type="Proteomes" id="UP001597262">
    <property type="component" value="Unassembled WGS sequence"/>
</dbReference>
<comment type="caution">
    <text evidence="1">The sequence shown here is derived from an EMBL/GenBank/DDBJ whole genome shotgun (WGS) entry which is preliminary data.</text>
</comment>
<reference evidence="2" key="1">
    <citation type="journal article" date="2019" name="Int. J. Syst. Evol. Microbiol.">
        <title>The Global Catalogue of Microorganisms (GCM) 10K type strain sequencing project: providing services to taxonomists for standard genome sequencing and annotation.</title>
        <authorList>
            <consortium name="The Broad Institute Genomics Platform"/>
            <consortium name="The Broad Institute Genome Sequencing Center for Infectious Disease"/>
            <person name="Wu L."/>
            <person name="Ma J."/>
        </authorList>
    </citation>
    <scope>NUCLEOTIDE SEQUENCE [LARGE SCALE GENOMIC DNA]</scope>
    <source>
        <strain evidence="2">CCUG 59189</strain>
    </source>
</reference>
<proteinExistence type="predicted"/>